<accession>A0A2K1IZJ8</accession>
<evidence type="ECO:0000313" key="3">
    <source>
        <dbReference type="Proteomes" id="UP000006727"/>
    </source>
</evidence>
<evidence type="ECO:0000313" key="1">
    <source>
        <dbReference type="EMBL" id="PNR34691.1"/>
    </source>
</evidence>
<gene>
    <name evidence="1" type="ORF">PHYPA_022589</name>
</gene>
<name>A0A2K1IZJ8_PHYPA</name>
<dbReference type="AlphaFoldDB" id="A0A2K1IZJ8"/>
<dbReference type="EMBL" id="ABEU02000018">
    <property type="protein sequence ID" value="PNR34691.1"/>
    <property type="molecule type" value="Genomic_DNA"/>
</dbReference>
<keyword evidence="3" id="KW-1185">Reference proteome</keyword>
<reference evidence="1 3" key="1">
    <citation type="journal article" date="2008" name="Science">
        <title>The Physcomitrella genome reveals evolutionary insights into the conquest of land by plants.</title>
        <authorList>
            <person name="Rensing S."/>
            <person name="Lang D."/>
            <person name="Zimmer A."/>
            <person name="Terry A."/>
            <person name="Salamov A."/>
            <person name="Shapiro H."/>
            <person name="Nishiyama T."/>
            <person name="Perroud P.-F."/>
            <person name="Lindquist E."/>
            <person name="Kamisugi Y."/>
            <person name="Tanahashi T."/>
            <person name="Sakakibara K."/>
            <person name="Fujita T."/>
            <person name="Oishi K."/>
            <person name="Shin-I T."/>
            <person name="Kuroki Y."/>
            <person name="Toyoda A."/>
            <person name="Suzuki Y."/>
            <person name="Hashimoto A."/>
            <person name="Yamaguchi K."/>
            <person name="Sugano A."/>
            <person name="Kohara Y."/>
            <person name="Fujiyama A."/>
            <person name="Anterola A."/>
            <person name="Aoki S."/>
            <person name="Ashton N."/>
            <person name="Barbazuk W.B."/>
            <person name="Barker E."/>
            <person name="Bennetzen J."/>
            <person name="Bezanilla M."/>
            <person name="Blankenship R."/>
            <person name="Cho S.H."/>
            <person name="Dutcher S."/>
            <person name="Estelle M."/>
            <person name="Fawcett J.A."/>
            <person name="Gundlach H."/>
            <person name="Hanada K."/>
            <person name="Heyl A."/>
            <person name="Hicks K.A."/>
            <person name="Hugh J."/>
            <person name="Lohr M."/>
            <person name="Mayer K."/>
            <person name="Melkozernov A."/>
            <person name="Murata T."/>
            <person name="Nelson D."/>
            <person name="Pils B."/>
            <person name="Prigge M."/>
            <person name="Reiss B."/>
            <person name="Renner T."/>
            <person name="Rombauts S."/>
            <person name="Rushton P."/>
            <person name="Sanderfoot A."/>
            <person name="Schween G."/>
            <person name="Shiu S.-H."/>
            <person name="Stueber K."/>
            <person name="Theodoulou F.L."/>
            <person name="Tu H."/>
            <person name="Van de Peer Y."/>
            <person name="Verrier P.J."/>
            <person name="Waters E."/>
            <person name="Wood A."/>
            <person name="Yang L."/>
            <person name="Cove D."/>
            <person name="Cuming A."/>
            <person name="Hasebe M."/>
            <person name="Lucas S."/>
            <person name="Mishler D.B."/>
            <person name="Reski R."/>
            <person name="Grigoriev I."/>
            <person name="Quatrano R.S."/>
            <person name="Boore J.L."/>
        </authorList>
    </citation>
    <scope>NUCLEOTIDE SEQUENCE [LARGE SCALE GENOMIC DNA]</scope>
    <source>
        <strain evidence="2 3">cv. Gransden 2004</strain>
    </source>
</reference>
<sequence length="50" mass="5825">MVLLGKYASYKGNQHKTLRHNVYDMDHTNMIPLESTTHQEIIAIFHDNVV</sequence>
<organism evidence="1">
    <name type="scientific">Physcomitrium patens</name>
    <name type="common">Spreading-leaved earth moss</name>
    <name type="synonym">Physcomitrella patens</name>
    <dbReference type="NCBI Taxonomy" id="3218"/>
    <lineage>
        <taxon>Eukaryota</taxon>
        <taxon>Viridiplantae</taxon>
        <taxon>Streptophyta</taxon>
        <taxon>Embryophyta</taxon>
        <taxon>Bryophyta</taxon>
        <taxon>Bryophytina</taxon>
        <taxon>Bryopsida</taxon>
        <taxon>Funariidae</taxon>
        <taxon>Funariales</taxon>
        <taxon>Funariaceae</taxon>
        <taxon>Physcomitrium</taxon>
    </lineage>
</organism>
<protein>
    <submittedName>
        <fullName evidence="1 2">Uncharacterized protein</fullName>
    </submittedName>
</protein>
<dbReference type="EnsemblPlants" id="Pp3c18_607V3.1">
    <property type="protein sequence ID" value="Pp3c18_607V3.1"/>
    <property type="gene ID" value="Pp3c18_607"/>
</dbReference>
<reference evidence="2" key="3">
    <citation type="submission" date="2020-12" db="UniProtKB">
        <authorList>
            <consortium name="EnsemblPlants"/>
        </authorList>
    </citation>
    <scope>IDENTIFICATION</scope>
</reference>
<evidence type="ECO:0000313" key="2">
    <source>
        <dbReference type="EnsemblPlants" id="Pp3c18_607V3.1"/>
    </source>
</evidence>
<dbReference type="InParanoid" id="A0A2K1IZJ8"/>
<reference evidence="1 3" key="2">
    <citation type="journal article" date="2018" name="Plant J.">
        <title>The Physcomitrella patens chromosome-scale assembly reveals moss genome structure and evolution.</title>
        <authorList>
            <person name="Lang D."/>
            <person name="Ullrich K.K."/>
            <person name="Murat F."/>
            <person name="Fuchs J."/>
            <person name="Jenkins J."/>
            <person name="Haas F.B."/>
            <person name="Piednoel M."/>
            <person name="Gundlach H."/>
            <person name="Van Bel M."/>
            <person name="Meyberg R."/>
            <person name="Vives C."/>
            <person name="Morata J."/>
            <person name="Symeonidi A."/>
            <person name="Hiss M."/>
            <person name="Muchero W."/>
            <person name="Kamisugi Y."/>
            <person name="Saleh O."/>
            <person name="Blanc G."/>
            <person name="Decker E.L."/>
            <person name="van Gessel N."/>
            <person name="Grimwood J."/>
            <person name="Hayes R.D."/>
            <person name="Graham S.W."/>
            <person name="Gunter L.E."/>
            <person name="McDaniel S.F."/>
            <person name="Hoernstein S.N.W."/>
            <person name="Larsson A."/>
            <person name="Li F.W."/>
            <person name="Perroud P.F."/>
            <person name="Phillips J."/>
            <person name="Ranjan P."/>
            <person name="Rokshar D.S."/>
            <person name="Rothfels C.J."/>
            <person name="Schneider L."/>
            <person name="Shu S."/>
            <person name="Stevenson D.W."/>
            <person name="Thummler F."/>
            <person name="Tillich M."/>
            <person name="Villarreal Aguilar J.C."/>
            <person name="Widiez T."/>
            <person name="Wong G.K."/>
            <person name="Wymore A."/>
            <person name="Zhang Y."/>
            <person name="Zimmer A.D."/>
            <person name="Quatrano R.S."/>
            <person name="Mayer K.F.X."/>
            <person name="Goodstein D."/>
            <person name="Casacuberta J.M."/>
            <person name="Vandepoele K."/>
            <person name="Reski R."/>
            <person name="Cuming A.C."/>
            <person name="Tuskan G.A."/>
            <person name="Maumus F."/>
            <person name="Salse J."/>
            <person name="Schmutz J."/>
            <person name="Rensing S.A."/>
        </authorList>
    </citation>
    <scope>NUCLEOTIDE SEQUENCE [LARGE SCALE GENOMIC DNA]</scope>
    <source>
        <strain evidence="2 3">cv. Gransden 2004</strain>
    </source>
</reference>
<proteinExistence type="predicted"/>
<dbReference type="Gramene" id="Pp3c18_607V3.1">
    <property type="protein sequence ID" value="Pp3c18_607V3.1"/>
    <property type="gene ID" value="Pp3c18_607"/>
</dbReference>
<dbReference type="Proteomes" id="UP000006727">
    <property type="component" value="Chromosome 18"/>
</dbReference>